<keyword evidence="3" id="KW-1185">Reference proteome</keyword>
<evidence type="ECO:0008006" key="4">
    <source>
        <dbReference type="Google" id="ProtNLM"/>
    </source>
</evidence>
<reference evidence="2 3" key="1">
    <citation type="submission" date="2020-08" db="EMBL/GenBank/DDBJ databases">
        <title>Genome public.</title>
        <authorList>
            <person name="Liu C."/>
            <person name="Sun Q."/>
        </authorList>
    </citation>
    <scope>NUCLEOTIDE SEQUENCE [LARGE SCALE GENOMIC DNA]</scope>
    <source>
        <strain evidence="2 3">NSJ-56</strain>
    </source>
</reference>
<evidence type="ECO:0000313" key="3">
    <source>
        <dbReference type="Proteomes" id="UP000646484"/>
    </source>
</evidence>
<feature type="transmembrane region" description="Helical" evidence="1">
    <location>
        <begin position="12"/>
        <end position="31"/>
    </location>
</feature>
<proteinExistence type="predicted"/>
<accession>A0ABR7CW71</accession>
<feature type="transmembrane region" description="Helical" evidence="1">
    <location>
        <begin position="37"/>
        <end position="57"/>
    </location>
</feature>
<evidence type="ECO:0000313" key="2">
    <source>
        <dbReference type="EMBL" id="MBC5619929.1"/>
    </source>
</evidence>
<sequence>MKIFRRPFKKSGTAFDIKFALITFVLLWGFAAYTVGFTIRGILASIVFVFILVQLYISRLYYVILRDDKLIVQNGVYSFWRKEVRYVDIVKVKIKWWQDRTYPYMKIIMRKSSGISWRYTIDLVDPQDYKALVEAIEAKGVTVETEGIERNLS</sequence>
<keyword evidence="1" id="KW-0812">Transmembrane</keyword>
<name>A0ABR7CW71_9BACT</name>
<evidence type="ECO:0000256" key="1">
    <source>
        <dbReference type="SAM" id="Phobius"/>
    </source>
</evidence>
<dbReference type="RefSeq" id="WP_186974788.1">
    <property type="nucleotide sequence ID" value="NZ_JACOOH010000001.1"/>
</dbReference>
<keyword evidence="1" id="KW-0472">Membrane</keyword>
<dbReference type="EMBL" id="JACOOH010000001">
    <property type="protein sequence ID" value="MBC5619929.1"/>
    <property type="molecule type" value="Genomic_DNA"/>
</dbReference>
<dbReference type="Proteomes" id="UP000646484">
    <property type="component" value="Unassembled WGS sequence"/>
</dbReference>
<comment type="caution">
    <text evidence="2">The sequence shown here is derived from an EMBL/GenBank/DDBJ whole genome shotgun (WGS) entry which is preliminary data.</text>
</comment>
<protein>
    <recommendedName>
        <fullName evidence="4">PH domain-containing protein</fullName>
    </recommendedName>
</protein>
<keyword evidence="1" id="KW-1133">Transmembrane helix</keyword>
<gene>
    <name evidence="2" type="ORF">H8S64_02330</name>
</gene>
<organism evidence="2 3">
    <name type="scientific">Butyricimonas hominis</name>
    <dbReference type="NCBI Taxonomy" id="2763032"/>
    <lineage>
        <taxon>Bacteria</taxon>
        <taxon>Pseudomonadati</taxon>
        <taxon>Bacteroidota</taxon>
        <taxon>Bacteroidia</taxon>
        <taxon>Bacteroidales</taxon>
        <taxon>Odoribacteraceae</taxon>
        <taxon>Butyricimonas</taxon>
    </lineage>
</organism>